<evidence type="ECO:0000256" key="6">
    <source>
        <dbReference type="ARBA" id="ARBA00022692"/>
    </source>
</evidence>
<feature type="transmembrane region" description="Helical" evidence="14">
    <location>
        <begin position="1180"/>
        <end position="1207"/>
    </location>
</feature>
<keyword evidence="15" id="KW-1185">Reference proteome</keyword>
<dbReference type="SUPFAM" id="SSF53448">
    <property type="entry name" value="Nucleotide-diphospho-sugar transferases"/>
    <property type="match status" value="1"/>
</dbReference>
<evidence type="ECO:0000256" key="5">
    <source>
        <dbReference type="ARBA" id="ARBA00022679"/>
    </source>
</evidence>
<dbReference type="PANTHER" id="PTHR22914:SF42">
    <property type="entry name" value="CHITIN SYNTHASE"/>
    <property type="match status" value="1"/>
</dbReference>
<dbReference type="FunFam" id="3.90.550.10:FF:000139">
    <property type="entry name" value="Chitin synthase 8"/>
    <property type="match status" value="1"/>
</dbReference>
<organism evidence="15 16">
    <name type="scientific">Stegastes partitus</name>
    <name type="common">bicolor damselfish</name>
    <dbReference type="NCBI Taxonomy" id="144197"/>
    <lineage>
        <taxon>Eukaryota</taxon>
        <taxon>Metazoa</taxon>
        <taxon>Chordata</taxon>
        <taxon>Craniata</taxon>
        <taxon>Vertebrata</taxon>
        <taxon>Euteleostomi</taxon>
        <taxon>Actinopterygii</taxon>
        <taxon>Neopterygii</taxon>
        <taxon>Teleostei</taxon>
        <taxon>Neoteleostei</taxon>
        <taxon>Acanthomorphata</taxon>
        <taxon>Ovalentaria</taxon>
        <taxon>Pomacentridae</taxon>
        <taxon>Stegastes</taxon>
    </lineage>
</organism>
<evidence type="ECO:0000256" key="9">
    <source>
        <dbReference type="ARBA" id="ARBA00023136"/>
    </source>
</evidence>
<evidence type="ECO:0000256" key="1">
    <source>
        <dbReference type="ARBA" id="ARBA00004651"/>
    </source>
</evidence>
<feature type="transmembrane region" description="Helical" evidence="14">
    <location>
        <begin position="78"/>
        <end position="96"/>
    </location>
</feature>
<keyword evidence="8" id="KW-0175">Coiled coil</keyword>
<evidence type="ECO:0000256" key="10">
    <source>
        <dbReference type="ARBA" id="ARBA00023180"/>
    </source>
</evidence>
<feature type="transmembrane region" description="Helical" evidence="14">
    <location>
        <begin position="898"/>
        <end position="921"/>
    </location>
</feature>
<evidence type="ECO:0000256" key="7">
    <source>
        <dbReference type="ARBA" id="ARBA00022989"/>
    </source>
</evidence>
<dbReference type="GO" id="GO:0005886">
    <property type="term" value="C:plasma membrane"/>
    <property type="evidence" value="ECO:0007669"/>
    <property type="project" value="UniProtKB-SubCell"/>
</dbReference>
<keyword evidence="7 14" id="KW-1133">Transmembrane helix</keyword>
<sequence length="1263" mass="144014">MEKERSLPKRPWDTCREVPIIEDEQTPWKMIKLLRVIALCVVALFVFGLAFCSKTSFLLLITLANEGTKILLDEQKPVALLCIGCAIIAPSVLLLLKSIWKACYKTSKLPDKTTVALVLFLEFLVSVGAAILTIVAMPHLDIVTNVTILSSVAIFPAVLQIVAQCTAKERNRFLLPSITAFILILLGFILFLVLYITKDPTDTQMAIWVGLAVGGVFLVSLNWWENYFRVICENTNSIFLKILCKDIAKCQNMLHIFSSVLRIAVTACVLGAYVPLANMDWDVVTSIPSRETRIIAIIIGVQLISSALCHWFALAACKMHALRRCFILPLYLASLAVMALFVIPVIVYYQDYKLSLSGTESINFTGYCNLVVDGRSQSANGSVFPDLVLDVTHTLCFLDMSTIFDIGMLTGLAVSWWLGLTLATVHLWYLSLYRIQRTQDLFIGRFYEGGFLEQSLLLNVRFDIQKIVKLSKQFTPLEPVKVFLCATMWHETYDEMMKIIISIFRLDKYRPQTEDATRDVTFEGHIYFDDAFRDVPGSQGRHVNEYAEMLVDIIREVYSIFVNIDKDIFNEQQQIPDQKLVRTPYGGRVVVRMPYGTSLVVHFKDKQLIRHKKRWSQVMYLYYLLGWKVSTKYFQSWEKGGEEPELMRQFEKEKHNTYLLALDGDTDFQPAAVMLLIDRLKLYPRVGAACGRIHPTGSGPMVWYQKFEYAVGHWLHKTAEHVFGCVLCSPGCFSLFRASALMDDNVMKKYTIKASEAQHYIQYDQGEDRWLCTLLLKQGWRVEYNAASDAYTNAPEEFKEFYNQRRRWGPSTMANIVDLLGDTTLITNRNPSMSRPYMLYQLFSLASSILSPSTVVLMIAGCLTVLLDIHPNAALVLAVIPPAIILGISFKIKSDTQIIIAAVMSTLYAFIMMIAAIVVIGNMIKDQTILTPSSIFLIALMCFYTVTALLHPQEVGVVIYGFLYIICIPSAYLLLAIYSMVNMNNVSWGTRETAPPPGAAKPAAAAPQTTLQKAKSKITKFFSRAKCCGKPCWREHTEELLEDQEVEQEPEPQNTTVEDVRNPEEEQRQEEPIFDCPNQCWISQLQSLSDDMHLQEDTLDQHEEQFFRELITTYLEPLPENKKKQKEMAKKLKDLRSKITFAYFMCNAFWLVTTFVLQLVDSVSIQVPKLDTNLQFTGEYIYIDPVGIMFILAFALLVVIQFFAMLYHRANTLIHYVAFLDTESISEKQRQQVQEVADDEPDNHDDFMFPNVLRRRYERGTMV</sequence>
<feature type="transmembrane region" description="Helical" evidence="14">
    <location>
        <begin position="957"/>
        <end position="981"/>
    </location>
</feature>
<evidence type="ECO:0000256" key="11">
    <source>
        <dbReference type="ARBA" id="ARBA00046329"/>
    </source>
</evidence>
<evidence type="ECO:0000313" key="15">
    <source>
        <dbReference type="Proteomes" id="UP000694891"/>
    </source>
</evidence>
<feature type="transmembrane region" description="Helical" evidence="14">
    <location>
        <begin position="406"/>
        <end position="429"/>
    </location>
</feature>
<feature type="transmembrane region" description="Helical" evidence="14">
    <location>
        <begin position="1140"/>
        <end position="1160"/>
    </location>
</feature>
<keyword evidence="10" id="KW-0325">Glycoprotein</keyword>
<feature type="transmembrane region" description="Helical" evidence="14">
    <location>
        <begin position="174"/>
        <end position="197"/>
    </location>
</feature>
<keyword evidence="4" id="KW-0328">Glycosyltransferase</keyword>
<feature type="transmembrane region" description="Helical" evidence="14">
    <location>
        <begin position="933"/>
        <end position="951"/>
    </location>
</feature>
<feature type="transmembrane region" description="Helical" evidence="14">
    <location>
        <begin position="294"/>
        <end position="314"/>
    </location>
</feature>
<gene>
    <name evidence="16" type="primary">LOC103368524</name>
</gene>
<feature type="transmembrane region" description="Helical" evidence="14">
    <location>
        <begin position="36"/>
        <end position="58"/>
    </location>
</feature>
<evidence type="ECO:0000313" key="16">
    <source>
        <dbReference type="RefSeq" id="XP_008295149.1"/>
    </source>
</evidence>
<dbReference type="Proteomes" id="UP000694891">
    <property type="component" value="Unplaced"/>
</dbReference>
<feature type="region of interest" description="Disordered" evidence="13">
    <location>
        <begin position="1041"/>
        <end position="1069"/>
    </location>
</feature>
<feature type="compositionally biased region" description="Basic and acidic residues" evidence="13">
    <location>
        <begin position="1058"/>
        <end position="1069"/>
    </location>
</feature>
<dbReference type="InterPro" id="IPR004835">
    <property type="entry name" value="Chitin_synth"/>
</dbReference>
<evidence type="ECO:0000256" key="3">
    <source>
        <dbReference type="ARBA" id="ARBA00022475"/>
    </source>
</evidence>
<keyword evidence="3" id="KW-1003">Cell membrane</keyword>
<name>A0A9Y4KIG8_9TELE</name>
<keyword evidence="5" id="KW-0808">Transferase</keyword>
<dbReference type="GO" id="GO:0004100">
    <property type="term" value="F:chitin synthase activity"/>
    <property type="evidence" value="ECO:0007669"/>
    <property type="project" value="UniProtKB-EC"/>
</dbReference>
<keyword evidence="9 14" id="KW-0472">Membrane</keyword>
<dbReference type="GeneID" id="103368524"/>
<feature type="transmembrane region" description="Helical" evidence="14">
    <location>
        <begin position="253"/>
        <end position="274"/>
    </location>
</feature>
<evidence type="ECO:0000256" key="4">
    <source>
        <dbReference type="ARBA" id="ARBA00022676"/>
    </source>
</evidence>
<comment type="subcellular location">
    <subcellularLocation>
        <location evidence="1">Cell membrane</location>
        <topology evidence="1">Multi-pass membrane protein</topology>
    </subcellularLocation>
</comment>
<feature type="transmembrane region" description="Helical" evidence="14">
    <location>
        <begin position="203"/>
        <end position="224"/>
    </location>
</feature>
<evidence type="ECO:0000256" key="8">
    <source>
        <dbReference type="ARBA" id="ARBA00023054"/>
    </source>
</evidence>
<dbReference type="PANTHER" id="PTHR22914">
    <property type="entry name" value="CHITIN SYNTHASE"/>
    <property type="match status" value="1"/>
</dbReference>
<protein>
    <recommendedName>
        <fullName evidence="2">chitin synthase</fullName>
        <ecNumber evidence="2">2.4.1.16</ecNumber>
    </recommendedName>
</protein>
<feature type="transmembrane region" description="Helical" evidence="14">
    <location>
        <begin position="838"/>
        <end position="866"/>
    </location>
</feature>
<evidence type="ECO:0000256" key="14">
    <source>
        <dbReference type="SAM" id="Phobius"/>
    </source>
</evidence>
<feature type="transmembrane region" description="Helical" evidence="14">
    <location>
        <begin position="142"/>
        <end position="162"/>
    </location>
</feature>
<proteinExistence type="inferred from homology"/>
<evidence type="ECO:0000256" key="12">
    <source>
        <dbReference type="ARBA" id="ARBA00048014"/>
    </source>
</evidence>
<dbReference type="AlphaFoldDB" id="A0A9Y4KIG8"/>
<reference evidence="16" key="1">
    <citation type="submission" date="2025-08" db="UniProtKB">
        <authorList>
            <consortium name="RefSeq"/>
        </authorList>
    </citation>
    <scope>IDENTIFICATION</scope>
</reference>
<keyword evidence="6 14" id="KW-0812">Transmembrane</keyword>
<comment type="catalytic activity">
    <reaction evidence="12">
        <text>[(1-&gt;4)-N-acetyl-beta-D-glucosaminyl](n) + UDP-N-acetyl-alpha-D-glucosamine = [(1-&gt;4)-N-acetyl-beta-D-glucosaminyl](n+1) + UDP + H(+)</text>
        <dbReference type="Rhea" id="RHEA:16637"/>
        <dbReference type="Rhea" id="RHEA-COMP:9593"/>
        <dbReference type="Rhea" id="RHEA-COMP:9595"/>
        <dbReference type="ChEBI" id="CHEBI:15378"/>
        <dbReference type="ChEBI" id="CHEBI:17029"/>
        <dbReference type="ChEBI" id="CHEBI:57705"/>
        <dbReference type="ChEBI" id="CHEBI:58223"/>
        <dbReference type="EC" id="2.4.1.16"/>
    </reaction>
</comment>
<feature type="transmembrane region" description="Helical" evidence="14">
    <location>
        <begin position="326"/>
        <end position="349"/>
    </location>
</feature>
<dbReference type="GO" id="GO:0006031">
    <property type="term" value="P:chitin biosynthetic process"/>
    <property type="evidence" value="ECO:0007669"/>
    <property type="project" value="TreeGrafter"/>
</dbReference>
<dbReference type="EC" id="2.4.1.16" evidence="2"/>
<accession>A0A9Y4KIG8</accession>
<dbReference type="RefSeq" id="XP_008295149.1">
    <property type="nucleotide sequence ID" value="XM_008296927.1"/>
</dbReference>
<dbReference type="InterPro" id="IPR029044">
    <property type="entry name" value="Nucleotide-diphossugar_trans"/>
</dbReference>
<evidence type="ECO:0000256" key="2">
    <source>
        <dbReference type="ARBA" id="ARBA00012543"/>
    </source>
</evidence>
<feature type="compositionally biased region" description="Acidic residues" evidence="13">
    <location>
        <begin position="1041"/>
        <end position="1050"/>
    </location>
</feature>
<dbReference type="Pfam" id="PF03142">
    <property type="entry name" value="Chitin_synth_2"/>
    <property type="match status" value="1"/>
</dbReference>
<comment type="similarity">
    <text evidence="11">Belongs to the chitin synthase family. Class IV subfamily.</text>
</comment>
<evidence type="ECO:0000256" key="13">
    <source>
        <dbReference type="SAM" id="MobiDB-lite"/>
    </source>
</evidence>
<feature type="transmembrane region" description="Helical" evidence="14">
    <location>
        <begin position="117"/>
        <end position="136"/>
    </location>
</feature>
<dbReference type="CDD" id="cd04190">
    <property type="entry name" value="Chitin_synth_C"/>
    <property type="match status" value="1"/>
</dbReference>